<keyword evidence="5" id="KW-0378">Hydrolase</keyword>
<evidence type="ECO:0000256" key="1">
    <source>
        <dbReference type="ARBA" id="ARBA00007664"/>
    </source>
</evidence>
<dbReference type="RefSeq" id="WP_344173396.1">
    <property type="nucleotide sequence ID" value="NZ_BAAARY010000015.1"/>
</dbReference>
<dbReference type="GO" id="GO:0008233">
    <property type="term" value="F:peptidase activity"/>
    <property type="evidence" value="ECO:0007669"/>
    <property type="project" value="UniProtKB-KW"/>
</dbReference>
<dbReference type="InterPro" id="IPR009003">
    <property type="entry name" value="Peptidase_S1_PA"/>
</dbReference>
<sequence>MKTRLRITVAAVVALAAVGVASVAHAAPSDPDARIIGGKVSTEKYPYTGQLGGCGASLIAPKWLVTAAHCTSIARQVRLDSNSANSGGEVISIARRINHPRGKDIALLELSRPAVTAPIAIAPSHPVVGTKTRIMGWGSTTPDGSSQSSRLKELDTSVLDARQCANLPGGVPAADPNVELCTESPNSQGACHGDSGGPQIAQIDGVWHLVGATSRGAPRACAVRSSPSIYMSVPAFLDWIRTTTGISTLGQ</sequence>
<feature type="signal peptide" evidence="3">
    <location>
        <begin position="1"/>
        <end position="26"/>
    </location>
</feature>
<name>A0ABP6AZ09_9ACTN</name>
<dbReference type="PANTHER" id="PTHR24276">
    <property type="entry name" value="POLYSERASE-RELATED"/>
    <property type="match status" value="1"/>
</dbReference>
<dbReference type="SMART" id="SM00020">
    <property type="entry name" value="Tryp_SPc"/>
    <property type="match status" value="1"/>
</dbReference>
<keyword evidence="2" id="KW-1015">Disulfide bond</keyword>
<evidence type="ECO:0000256" key="2">
    <source>
        <dbReference type="ARBA" id="ARBA00023157"/>
    </source>
</evidence>
<comment type="caution">
    <text evidence="5">The sequence shown here is derived from an EMBL/GenBank/DDBJ whole genome shotgun (WGS) entry which is preliminary data.</text>
</comment>
<dbReference type="CDD" id="cd00190">
    <property type="entry name" value="Tryp_SPc"/>
    <property type="match status" value="1"/>
</dbReference>
<gene>
    <name evidence="5" type="ORF">GCM10010201_29320</name>
</gene>
<dbReference type="Gene3D" id="2.40.10.10">
    <property type="entry name" value="Trypsin-like serine proteases"/>
    <property type="match status" value="1"/>
</dbReference>
<evidence type="ECO:0000313" key="5">
    <source>
        <dbReference type="EMBL" id="GAA2528455.1"/>
    </source>
</evidence>
<reference evidence="6" key="1">
    <citation type="journal article" date="2019" name="Int. J. Syst. Evol. Microbiol.">
        <title>The Global Catalogue of Microorganisms (GCM) 10K type strain sequencing project: providing services to taxonomists for standard genome sequencing and annotation.</title>
        <authorList>
            <consortium name="The Broad Institute Genomics Platform"/>
            <consortium name="The Broad Institute Genome Sequencing Center for Infectious Disease"/>
            <person name="Wu L."/>
            <person name="Ma J."/>
        </authorList>
    </citation>
    <scope>NUCLEOTIDE SEQUENCE [LARGE SCALE GENOMIC DNA]</scope>
    <source>
        <strain evidence="6">JCM 3367</strain>
    </source>
</reference>
<dbReference type="InterPro" id="IPR043504">
    <property type="entry name" value="Peptidase_S1_PA_chymotrypsin"/>
</dbReference>
<dbReference type="EMBL" id="BAAARY010000015">
    <property type="protein sequence ID" value="GAA2528455.1"/>
    <property type="molecule type" value="Genomic_DNA"/>
</dbReference>
<comment type="similarity">
    <text evidence="1">Belongs to the peptidase S1 family.</text>
</comment>
<dbReference type="Pfam" id="PF00089">
    <property type="entry name" value="Trypsin"/>
    <property type="match status" value="1"/>
</dbReference>
<dbReference type="PROSITE" id="PS50240">
    <property type="entry name" value="TRYPSIN_DOM"/>
    <property type="match status" value="1"/>
</dbReference>
<proteinExistence type="inferred from homology"/>
<organism evidence="5 6">
    <name type="scientific">Pilimelia columellifera subsp. columellifera</name>
    <dbReference type="NCBI Taxonomy" id="706583"/>
    <lineage>
        <taxon>Bacteria</taxon>
        <taxon>Bacillati</taxon>
        <taxon>Actinomycetota</taxon>
        <taxon>Actinomycetes</taxon>
        <taxon>Micromonosporales</taxon>
        <taxon>Micromonosporaceae</taxon>
        <taxon>Pilimelia</taxon>
    </lineage>
</organism>
<dbReference type="InterPro" id="IPR001314">
    <property type="entry name" value="Peptidase_S1A"/>
</dbReference>
<evidence type="ECO:0000256" key="3">
    <source>
        <dbReference type="SAM" id="SignalP"/>
    </source>
</evidence>
<dbReference type="InterPro" id="IPR001254">
    <property type="entry name" value="Trypsin_dom"/>
</dbReference>
<evidence type="ECO:0000259" key="4">
    <source>
        <dbReference type="PROSITE" id="PS50240"/>
    </source>
</evidence>
<keyword evidence="5" id="KW-0645">Protease</keyword>
<keyword evidence="6" id="KW-1185">Reference proteome</keyword>
<dbReference type="InterPro" id="IPR050430">
    <property type="entry name" value="Peptidase_S1"/>
</dbReference>
<dbReference type="GO" id="GO:0006508">
    <property type="term" value="P:proteolysis"/>
    <property type="evidence" value="ECO:0007669"/>
    <property type="project" value="UniProtKB-KW"/>
</dbReference>
<accession>A0ABP6AZ09</accession>
<feature type="chain" id="PRO_5047280983" evidence="3">
    <location>
        <begin position="27"/>
        <end position="251"/>
    </location>
</feature>
<protein>
    <submittedName>
        <fullName evidence="5">Serine protease</fullName>
    </submittedName>
</protein>
<dbReference type="PRINTS" id="PR00722">
    <property type="entry name" value="CHYMOTRYPSIN"/>
</dbReference>
<dbReference type="InterPro" id="IPR018114">
    <property type="entry name" value="TRYPSIN_HIS"/>
</dbReference>
<keyword evidence="3" id="KW-0732">Signal</keyword>
<dbReference type="PROSITE" id="PS00134">
    <property type="entry name" value="TRYPSIN_HIS"/>
    <property type="match status" value="1"/>
</dbReference>
<dbReference type="Proteomes" id="UP001499978">
    <property type="component" value="Unassembled WGS sequence"/>
</dbReference>
<dbReference type="PANTHER" id="PTHR24276:SF98">
    <property type="entry name" value="FI18310P1-RELATED"/>
    <property type="match status" value="1"/>
</dbReference>
<evidence type="ECO:0000313" key="6">
    <source>
        <dbReference type="Proteomes" id="UP001499978"/>
    </source>
</evidence>
<dbReference type="SUPFAM" id="SSF50494">
    <property type="entry name" value="Trypsin-like serine proteases"/>
    <property type="match status" value="1"/>
</dbReference>
<feature type="domain" description="Peptidase S1" evidence="4">
    <location>
        <begin position="35"/>
        <end position="245"/>
    </location>
</feature>